<dbReference type="Proteomes" id="UP000499080">
    <property type="component" value="Unassembled WGS sequence"/>
</dbReference>
<dbReference type="AlphaFoldDB" id="A0A4Y2C2I6"/>
<gene>
    <name evidence="1" type="ORF">AVEN_19730_1</name>
</gene>
<dbReference type="EMBL" id="BGPR01000141">
    <property type="protein sequence ID" value="GBL98690.1"/>
    <property type="molecule type" value="Genomic_DNA"/>
</dbReference>
<proteinExistence type="predicted"/>
<organism evidence="1 2">
    <name type="scientific">Araneus ventricosus</name>
    <name type="common">Orbweaver spider</name>
    <name type="synonym">Epeira ventricosa</name>
    <dbReference type="NCBI Taxonomy" id="182803"/>
    <lineage>
        <taxon>Eukaryota</taxon>
        <taxon>Metazoa</taxon>
        <taxon>Ecdysozoa</taxon>
        <taxon>Arthropoda</taxon>
        <taxon>Chelicerata</taxon>
        <taxon>Arachnida</taxon>
        <taxon>Araneae</taxon>
        <taxon>Araneomorphae</taxon>
        <taxon>Entelegynae</taxon>
        <taxon>Araneoidea</taxon>
        <taxon>Araneidae</taxon>
        <taxon>Araneus</taxon>
    </lineage>
</organism>
<keyword evidence="2" id="KW-1185">Reference proteome</keyword>
<comment type="caution">
    <text evidence="1">The sequence shown here is derived from an EMBL/GenBank/DDBJ whole genome shotgun (WGS) entry which is preliminary data.</text>
</comment>
<dbReference type="OrthoDB" id="7997920at2759"/>
<accession>A0A4Y2C2I6</accession>
<evidence type="ECO:0000313" key="1">
    <source>
        <dbReference type="EMBL" id="GBL98690.1"/>
    </source>
</evidence>
<protein>
    <submittedName>
        <fullName evidence="1">Uncharacterized protein</fullName>
    </submittedName>
</protein>
<reference evidence="1 2" key="1">
    <citation type="journal article" date="2019" name="Sci. Rep.">
        <title>Orb-weaving spider Araneus ventricosus genome elucidates the spidroin gene catalogue.</title>
        <authorList>
            <person name="Kono N."/>
            <person name="Nakamura H."/>
            <person name="Ohtoshi R."/>
            <person name="Moran D.A.P."/>
            <person name="Shinohara A."/>
            <person name="Yoshida Y."/>
            <person name="Fujiwara M."/>
            <person name="Mori M."/>
            <person name="Tomita M."/>
            <person name="Arakawa K."/>
        </authorList>
    </citation>
    <scope>NUCLEOTIDE SEQUENCE [LARGE SCALE GENOMIC DNA]</scope>
</reference>
<sequence>METDISVEALTMTTENRWSLREIQKAQLSAEHEVTGLTPAEMLFGRTLRFPCDILFGLPSEMPSLPNEYMKNLEARLESVHAFARERIKLSRERMKTRYDYYFYETILRREI</sequence>
<name>A0A4Y2C2I6_ARAVE</name>
<evidence type="ECO:0000313" key="2">
    <source>
        <dbReference type="Proteomes" id="UP000499080"/>
    </source>
</evidence>